<gene>
    <name evidence="1" type="ORF">Naga_100007g44</name>
</gene>
<dbReference type="AlphaFoldDB" id="W7U070"/>
<evidence type="ECO:0000313" key="1">
    <source>
        <dbReference type="EMBL" id="EWM29148.1"/>
    </source>
</evidence>
<dbReference type="EMBL" id="AZIL01000177">
    <property type="protein sequence ID" value="EWM29148.1"/>
    <property type="molecule type" value="Genomic_DNA"/>
</dbReference>
<protein>
    <submittedName>
        <fullName evidence="1">Uncharacterized protein</fullName>
    </submittedName>
</protein>
<proteinExistence type="predicted"/>
<comment type="caution">
    <text evidence="1">The sequence shown here is derived from an EMBL/GenBank/DDBJ whole genome shotgun (WGS) entry which is preliminary data.</text>
</comment>
<keyword evidence="2" id="KW-1185">Reference proteome</keyword>
<sequence>MRAYFILEILLCMATGKKRERTRDYAELWDQHGKVDLLFFIPRSIMVFVEQFWTKGASILRTVSCFHFFLSLYGQQMLFRRMYNYTSLPTYLSPSPSSSSSPLADPAKSITANCSCC</sequence>
<evidence type="ECO:0000313" key="2">
    <source>
        <dbReference type="Proteomes" id="UP000019335"/>
    </source>
</evidence>
<reference evidence="1 2" key="1">
    <citation type="journal article" date="2014" name="Mol. Plant">
        <title>Chromosome Scale Genome Assembly and Transcriptome Profiling of Nannochloropsis gaditana in Nitrogen Depletion.</title>
        <authorList>
            <person name="Corteggiani Carpinelli E."/>
            <person name="Telatin A."/>
            <person name="Vitulo N."/>
            <person name="Forcato C."/>
            <person name="D'Angelo M."/>
            <person name="Schiavon R."/>
            <person name="Vezzi A."/>
            <person name="Giacometti G.M."/>
            <person name="Morosinotto T."/>
            <person name="Valle G."/>
        </authorList>
    </citation>
    <scope>NUCLEOTIDE SEQUENCE [LARGE SCALE GENOMIC DNA]</scope>
    <source>
        <strain evidence="1 2">B-31</strain>
    </source>
</reference>
<accession>W7U070</accession>
<dbReference type="Proteomes" id="UP000019335">
    <property type="component" value="Chromosome 3"/>
</dbReference>
<organism evidence="1 2">
    <name type="scientific">Nannochloropsis gaditana</name>
    <dbReference type="NCBI Taxonomy" id="72520"/>
    <lineage>
        <taxon>Eukaryota</taxon>
        <taxon>Sar</taxon>
        <taxon>Stramenopiles</taxon>
        <taxon>Ochrophyta</taxon>
        <taxon>Eustigmatophyceae</taxon>
        <taxon>Eustigmatales</taxon>
        <taxon>Monodopsidaceae</taxon>
        <taxon>Nannochloropsis</taxon>
    </lineage>
</organism>
<name>W7U070_9STRA</name>